<protein>
    <recommendedName>
        <fullName evidence="1">non-specific serine/threonine protein kinase</fullName>
        <ecNumber evidence="1">2.7.11.1</ecNumber>
    </recommendedName>
</protein>
<keyword evidence="4 7" id="KW-0547">Nucleotide-binding</keyword>
<dbReference type="Pfam" id="PF00069">
    <property type="entry name" value="Pkinase"/>
    <property type="match status" value="1"/>
</dbReference>
<dbReference type="PANTHER" id="PTHR43289:SF6">
    <property type="entry name" value="SERINE_THREONINE-PROTEIN KINASE NEKL-3"/>
    <property type="match status" value="1"/>
</dbReference>
<feature type="region of interest" description="Disordered" evidence="8">
    <location>
        <begin position="368"/>
        <end position="430"/>
    </location>
</feature>
<feature type="compositionally biased region" description="Low complexity" evidence="8">
    <location>
        <begin position="347"/>
        <end position="356"/>
    </location>
</feature>
<dbReference type="PROSITE" id="PS00108">
    <property type="entry name" value="PROTEIN_KINASE_ST"/>
    <property type="match status" value="1"/>
</dbReference>
<dbReference type="RefSeq" id="WP_051737136.1">
    <property type="nucleotide sequence ID" value="NZ_BAAAUZ010000011.1"/>
</dbReference>
<dbReference type="GO" id="GO:0004674">
    <property type="term" value="F:protein serine/threonine kinase activity"/>
    <property type="evidence" value="ECO:0007669"/>
    <property type="project" value="UniProtKB-KW"/>
</dbReference>
<feature type="region of interest" description="Disordered" evidence="8">
    <location>
        <begin position="278"/>
        <end position="303"/>
    </location>
</feature>
<keyword evidence="6 7" id="KW-0067">ATP-binding</keyword>
<keyword evidence="5 10" id="KW-0418">Kinase</keyword>
<name>A0A9W6NUM7_9PSEU</name>
<dbReference type="AlphaFoldDB" id="A0A9W6NUM7"/>
<reference evidence="10" key="2">
    <citation type="submission" date="2023-01" db="EMBL/GenBank/DDBJ databases">
        <authorList>
            <person name="Sun Q."/>
            <person name="Evtushenko L."/>
        </authorList>
    </citation>
    <scope>NUCLEOTIDE SEQUENCE</scope>
    <source>
        <strain evidence="10">VKM Ac-1069</strain>
    </source>
</reference>
<evidence type="ECO:0000259" key="9">
    <source>
        <dbReference type="PROSITE" id="PS50011"/>
    </source>
</evidence>
<dbReference type="Gene3D" id="3.30.200.20">
    <property type="entry name" value="Phosphorylase Kinase, domain 1"/>
    <property type="match status" value="1"/>
</dbReference>
<reference evidence="10" key="1">
    <citation type="journal article" date="2014" name="Int. J. Syst. Evol. Microbiol.">
        <title>Complete genome sequence of Corynebacterium casei LMG S-19264T (=DSM 44701T), isolated from a smear-ripened cheese.</title>
        <authorList>
            <consortium name="US DOE Joint Genome Institute (JGI-PGF)"/>
            <person name="Walter F."/>
            <person name="Albersmeier A."/>
            <person name="Kalinowski J."/>
            <person name="Ruckert C."/>
        </authorList>
    </citation>
    <scope>NUCLEOTIDE SEQUENCE</scope>
    <source>
        <strain evidence="10">VKM Ac-1069</strain>
    </source>
</reference>
<feature type="binding site" evidence="7">
    <location>
        <position position="53"/>
    </location>
    <ligand>
        <name>ATP</name>
        <dbReference type="ChEBI" id="CHEBI:30616"/>
    </ligand>
</feature>
<dbReference type="GO" id="GO:0005524">
    <property type="term" value="F:ATP binding"/>
    <property type="evidence" value="ECO:0007669"/>
    <property type="project" value="UniProtKB-UniRule"/>
</dbReference>
<dbReference type="InterPro" id="IPR008271">
    <property type="entry name" value="Ser/Thr_kinase_AS"/>
</dbReference>
<dbReference type="InterPro" id="IPR000719">
    <property type="entry name" value="Prot_kinase_dom"/>
</dbReference>
<proteinExistence type="predicted"/>
<keyword evidence="2 10" id="KW-0723">Serine/threonine-protein kinase</keyword>
<evidence type="ECO:0000256" key="7">
    <source>
        <dbReference type="PROSITE-ProRule" id="PRU10141"/>
    </source>
</evidence>
<feature type="compositionally biased region" description="Basic residues" evidence="8">
    <location>
        <begin position="291"/>
        <end position="303"/>
    </location>
</feature>
<evidence type="ECO:0000256" key="4">
    <source>
        <dbReference type="ARBA" id="ARBA00022741"/>
    </source>
</evidence>
<feature type="compositionally biased region" description="Gly residues" evidence="8">
    <location>
        <begin position="416"/>
        <end position="430"/>
    </location>
</feature>
<evidence type="ECO:0000256" key="8">
    <source>
        <dbReference type="SAM" id="MobiDB-lite"/>
    </source>
</evidence>
<dbReference type="Gene3D" id="1.10.510.10">
    <property type="entry name" value="Transferase(Phosphotransferase) domain 1"/>
    <property type="match status" value="1"/>
</dbReference>
<dbReference type="InterPro" id="IPR011009">
    <property type="entry name" value="Kinase-like_dom_sf"/>
</dbReference>
<keyword evidence="3" id="KW-0808">Transferase</keyword>
<evidence type="ECO:0000256" key="3">
    <source>
        <dbReference type="ARBA" id="ARBA00022679"/>
    </source>
</evidence>
<evidence type="ECO:0000256" key="6">
    <source>
        <dbReference type="ARBA" id="ARBA00022840"/>
    </source>
</evidence>
<dbReference type="SMART" id="SM00220">
    <property type="entry name" value="S_TKc"/>
    <property type="match status" value="1"/>
</dbReference>
<dbReference type="EMBL" id="BSFQ01000003">
    <property type="protein sequence ID" value="GLL09974.1"/>
    <property type="molecule type" value="Genomic_DNA"/>
</dbReference>
<evidence type="ECO:0000256" key="5">
    <source>
        <dbReference type="ARBA" id="ARBA00022777"/>
    </source>
</evidence>
<dbReference type="CDD" id="cd14014">
    <property type="entry name" value="STKc_PknB_like"/>
    <property type="match status" value="1"/>
</dbReference>
<dbReference type="PANTHER" id="PTHR43289">
    <property type="entry name" value="MITOGEN-ACTIVATED PROTEIN KINASE KINASE KINASE 20-RELATED"/>
    <property type="match status" value="1"/>
</dbReference>
<comment type="caution">
    <text evidence="10">The sequence shown here is derived from an EMBL/GenBank/DDBJ whole genome shotgun (WGS) entry which is preliminary data.</text>
</comment>
<dbReference type="EC" id="2.7.11.1" evidence="1"/>
<accession>A0A9W6NUM7</accession>
<sequence length="430" mass="44398">MEIGTGTGADPGSDAEYDVLGERYRLDELIGVGGTAHVHRATDLRTGRAVAVKVLHPGIDVRRLGVRGLDQVPRHPALVEVLDSGVDGGGADGGRGFVVMQLVDGGSLADLVELGPVPDGRVTAIGTVIAGALAHLHALGVVHRDVKPANVLLDRTGRAFLADLGVARLLDATRVTTTGLAVGTPAYMAPEQVKGREVGPPADVYSLGLVLLEALTGRREYAGAALESAVARIHRRPDVPPHLDPPLRTLLIAMTADEVAARPSAAEVGERLGEIAVPRPRTTPLPVPAQARHRSPARPAPRRRLATVVAGGVVAAGGVVVLGTSLLSGPTETAPAVVPTPAPTAPAEPAAPTTQPVPHLATAAGAALEQATPTPKPVPTRAPRVVLRDDEEDEEFDLRDYLDQLGDEDGDDGDRGNGNGNGNGNGRNRD</sequence>
<evidence type="ECO:0000313" key="11">
    <source>
        <dbReference type="Proteomes" id="UP001143463"/>
    </source>
</evidence>
<dbReference type="Proteomes" id="UP001143463">
    <property type="component" value="Unassembled WGS sequence"/>
</dbReference>
<feature type="domain" description="Protein kinase" evidence="9">
    <location>
        <begin position="24"/>
        <end position="277"/>
    </location>
</feature>
<evidence type="ECO:0000256" key="2">
    <source>
        <dbReference type="ARBA" id="ARBA00022527"/>
    </source>
</evidence>
<keyword evidence="11" id="KW-1185">Reference proteome</keyword>
<evidence type="ECO:0000313" key="10">
    <source>
        <dbReference type="EMBL" id="GLL09974.1"/>
    </source>
</evidence>
<gene>
    <name evidence="10" type="ORF">GCM10017577_11140</name>
</gene>
<evidence type="ECO:0000256" key="1">
    <source>
        <dbReference type="ARBA" id="ARBA00012513"/>
    </source>
</evidence>
<feature type="region of interest" description="Disordered" evidence="8">
    <location>
        <begin position="329"/>
        <end position="356"/>
    </location>
</feature>
<dbReference type="InterPro" id="IPR017441">
    <property type="entry name" value="Protein_kinase_ATP_BS"/>
</dbReference>
<organism evidence="10 11">
    <name type="scientific">Pseudonocardia halophobica</name>
    <dbReference type="NCBI Taxonomy" id="29401"/>
    <lineage>
        <taxon>Bacteria</taxon>
        <taxon>Bacillati</taxon>
        <taxon>Actinomycetota</taxon>
        <taxon>Actinomycetes</taxon>
        <taxon>Pseudonocardiales</taxon>
        <taxon>Pseudonocardiaceae</taxon>
        <taxon>Pseudonocardia</taxon>
    </lineage>
</organism>
<dbReference type="PROSITE" id="PS00107">
    <property type="entry name" value="PROTEIN_KINASE_ATP"/>
    <property type="match status" value="1"/>
</dbReference>
<dbReference type="SUPFAM" id="SSF56112">
    <property type="entry name" value="Protein kinase-like (PK-like)"/>
    <property type="match status" value="1"/>
</dbReference>
<dbReference type="PROSITE" id="PS50011">
    <property type="entry name" value="PROTEIN_KINASE_DOM"/>
    <property type="match status" value="1"/>
</dbReference>